<evidence type="ECO:0000256" key="10">
    <source>
        <dbReference type="ARBA" id="ARBA00023242"/>
    </source>
</evidence>
<feature type="region of interest" description="Disordered" evidence="12">
    <location>
        <begin position="57"/>
        <end position="96"/>
    </location>
</feature>
<keyword evidence="5 11" id="KW-0863">Zinc-finger</keyword>
<accession>A0A9N7Z8D8</accession>
<feature type="domain" description="C2H2-type" evidence="13">
    <location>
        <begin position="371"/>
        <end position="398"/>
    </location>
</feature>
<keyword evidence="10" id="KW-0539">Nucleus</keyword>
<dbReference type="PROSITE" id="PS50157">
    <property type="entry name" value="ZINC_FINGER_C2H2_2"/>
    <property type="match status" value="8"/>
</dbReference>
<dbReference type="InterPro" id="IPR013087">
    <property type="entry name" value="Znf_C2H2_type"/>
</dbReference>
<comment type="subcellular location">
    <subcellularLocation>
        <location evidence="1">Nucleus</location>
    </subcellularLocation>
</comment>
<feature type="region of interest" description="Disordered" evidence="12">
    <location>
        <begin position="112"/>
        <end position="161"/>
    </location>
</feature>
<feature type="region of interest" description="Disordered" evidence="12">
    <location>
        <begin position="390"/>
        <end position="410"/>
    </location>
</feature>
<evidence type="ECO:0000256" key="5">
    <source>
        <dbReference type="ARBA" id="ARBA00022771"/>
    </source>
</evidence>
<evidence type="ECO:0000256" key="6">
    <source>
        <dbReference type="ARBA" id="ARBA00022833"/>
    </source>
</evidence>
<feature type="domain" description="C2H2-type" evidence="13">
    <location>
        <begin position="160"/>
        <end position="187"/>
    </location>
</feature>
<evidence type="ECO:0000256" key="1">
    <source>
        <dbReference type="ARBA" id="ARBA00004123"/>
    </source>
</evidence>
<reference evidence="14" key="1">
    <citation type="submission" date="2020-03" db="EMBL/GenBank/DDBJ databases">
        <authorList>
            <person name="Weist P."/>
        </authorList>
    </citation>
    <scope>NUCLEOTIDE SEQUENCE</scope>
</reference>
<feature type="compositionally biased region" description="Basic residues" evidence="12">
    <location>
        <begin position="390"/>
        <end position="399"/>
    </location>
</feature>
<evidence type="ECO:0000256" key="12">
    <source>
        <dbReference type="SAM" id="MobiDB-lite"/>
    </source>
</evidence>
<evidence type="ECO:0000256" key="7">
    <source>
        <dbReference type="ARBA" id="ARBA00023015"/>
    </source>
</evidence>
<dbReference type="FunFam" id="3.30.160.60:FF:000446">
    <property type="entry name" value="Zinc finger protein"/>
    <property type="match status" value="1"/>
</dbReference>
<evidence type="ECO:0000256" key="8">
    <source>
        <dbReference type="ARBA" id="ARBA00023125"/>
    </source>
</evidence>
<evidence type="ECO:0000313" key="14">
    <source>
        <dbReference type="EMBL" id="CAB1454980.1"/>
    </source>
</evidence>
<comment type="similarity">
    <text evidence="2">Belongs to the krueppel C2H2-type zinc-finger protein family.</text>
</comment>
<evidence type="ECO:0000256" key="11">
    <source>
        <dbReference type="PROSITE-ProRule" id="PRU00042"/>
    </source>
</evidence>
<gene>
    <name evidence="14" type="ORF">PLEPLA_LOCUS42750</name>
</gene>
<keyword evidence="6" id="KW-0862">Zinc</keyword>
<dbReference type="PANTHER" id="PTHR24393:SF34">
    <property type="entry name" value="PR_SET DOMAIN 13"/>
    <property type="match status" value="1"/>
</dbReference>
<keyword evidence="7" id="KW-0805">Transcription regulation</keyword>
<dbReference type="Pfam" id="PF00096">
    <property type="entry name" value="zf-C2H2"/>
    <property type="match status" value="6"/>
</dbReference>
<dbReference type="InterPro" id="IPR036236">
    <property type="entry name" value="Znf_C2H2_sf"/>
</dbReference>
<evidence type="ECO:0000259" key="13">
    <source>
        <dbReference type="PROSITE" id="PS50157"/>
    </source>
</evidence>
<evidence type="ECO:0000313" key="15">
    <source>
        <dbReference type="Proteomes" id="UP001153269"/>
    </source>
</evidence>
<feature type="domain" description="C2H2-type" evidence="13">
    <location>
        <begin position="259"/>
        <end position="286"/>
    </location>
</feature>
<dbReference type="GO" id="GO:0000978">
    <property type="term" value="F:RNA polymerase II cis-regulatory region sequence-specific DNA binding"/>
    <property type="evidence" value="ECO:0007669"/>
    <property type="project" value="TreeGrafter"/>
</dbReference>
<dbReference type="PANTHER" id="PTHR24393">
    <property type="entry name" value="ZINC FINGER PROTEIN"/>
    <property type="match status" value="1"/>
</dbReference>
<dbReference type="SMART" id="SM00355">
    <property type="entry name" value="ZnF_C2H2"/>
    <property type="match status" value="8"/>
</dbReference>
<protein>
    <recommendedName>
        <fullName evidence="13">C2H2-type domain-containing protein</fullName>
    </recommendedName>
</protein>
<evidence type="ECO:0000256" key="3">
    <source>
        <dbReference type="ARBA" id="ARBA00022723"/>
    </source>
</evidence>
<dbReference type="FunFam" id="3.30.160.60:FF:001480">
    <property type="entry name" value="Si:cabz01071911.3"/>
    <property type="match status" value="1"/>
</dbReference>
<dbReference type="GO" id="GO:0008270">
    <property type="term" value="F:zinc ion binding"/>
    <property type="evidence" value="ECO:0007669"/>
    <property type="project" value="UniProtKB-KW"/>
</dbReference>
<feature type="domain" description="C2H2-type" evidence="13">
    <location>
        <begin position="188"/>
        <end position="215"/>
    </location>
</feature>
<keyword evidence="4" id="KW-0677">Repeat</keyword>
<keyword evidence="9" id="KW-0804">Transcription</keyword>
<comment type="caution">
    <text evidence="14">The sequence shown here is derived from an EMBL/GenBank/DDBJ whole genome shotgun (WGS) entry which is preliminary data.</text>
</comment>
<keyword evidence="15" id="KW-1185">Reference proteome</keyword>
<feature type="domain" description="C2H2-type" evidence="13">
    <location>
        <begin position="233"/>
        <end position="260"/>
    </location>
</feature>
<keyword evidence="8" id="KW-0238">DNA-binding</keyword>
<feature type="compositionally biased region" description="Polar residues" evidence="12">
    <location>
        <begin position="76"/>
        <end position="96"/>
    </location>
</feature>
<dbReference type="FunFam" id="3.30.160.60:FF:001158">
    <property type="entry name" value="zinc finger protein 22"/>
    <property type="match status" value="1"/>
</dbReference>
<evidence type="ECO:0000256" key="4">
    <source>
        <dbReference type="ARBA" id="ARBA00022737"/>
    </source>
</evidence>
<dbReference type="GO" id="GO:0001228">
    <property type="term" value="F:DNA-binding transcription activator activity, RNA polymerase II-specific"/>
    <property type="evidence" value="ECO:0007669"/>
    <property type="project" value="TreeGrafter"/>
</dbReference>
<feature type="domain" description="C2H2-type" evidence="13">
    <location>
        <begin position="315"/>
        <end position="342"/>
    </location>
</feature>
<feature type="compositionally biased region" description="Basic and acidic residues" evidence="12">
    <location>
        <begin position="57"/>
        <end position="75"/>
    </location>
</feature>
<evidence type="ECO:0000256" key="9">
    <source>
        <dbReference type="ARBA" id="ARBA00023163"/>
    </source>
</evidence>
<feature type="domain" description="C2H2-type" evidence="13">
    <location>
        <begin position="343"/>
        <end position="370"/>
    </location>
</feature>
<keyword evidence="3" id="KW-0479">Metal-binding</keyword>
<dbReference type="PROSITE" id="PS00028">
    <property type="entry name" value="ZINC_FINGER_C2H2_1"/>
    <property type="match status" value="8"/>
</dbReference>
<dbReference type="FunFam" id="3.30.160.60:FF:001384">
    <property type="entry name" value="Zinc finger protein"/>
    <property type="match status" value="1"/>
</dbReference>
<dbReference type="SUPFAM" id="SSF57667">
    <property type="entry name" value="beta-beta-alpha zinc fingers"/>
    <property type="match status" value="4"/>
</dbReference>
<name>A0A9N7Z8D8_PLEPL</name>
<dbReference type="GO" id="GO:0005634">
    <property type="term" value="C:nucleus"/>
    <property type="evidence" value="ECO:0007669"/>
    <property type="project" value="UniProtKB-SubCell"/>
</dbReference>
<dbReference type="Pfam" id="PF13912">
    <property type="entry name" value="zf-C2H2_6"/>
    <property type="match status" value="1"/>
</dbReference>
<proteinExistence type="inferred from homology"/>
<sequence length="462" mass="51933">MNPESSASVLCDVTDYFRGTSPSLGEEAVCLPGLWDELLSDETRQVSFDQTHFKDQRHVEGTREGRDRKLRREWDPTNSELDLSSHQPQDATSEKSLLSKRAAEIIYHVEPTPTIPALDHSPAPGGQTPERLESEDEQPLENPSVEPRPYQGPHRPKKKANCPTCGKVFPHNSGLRRHLVIHSGKKPYKCFICGRGFTQSGNLKTHMKVHKGEVKIWSLVRETPPKAAPVTVHVCAECGMEFPQKQQLEEHRDTHKKPYACPDCTKTFKDKYYLKQHMRSHAVEPTFLCSECGKSCISAGSLRKHELTHTGEKNFQCVQCGRTFAQSSHLNVHLKTHTGERPHLCSICGKSYARASALKVHLRVHTGEKPYTCDKCGKCFHYDQGYRKHLKNHNKKPKPPTKPLGRPKQQPLVRAHCKCNIVIKAVAPDCKHDRGGRSLGVEGPGWFTVPCHSKASALLKCP</sequence>
<dbReference type="Gene3D" id="3.30.160.60">
    <property type="entry name" value="Classic Zinc Finger"/>
    <property type="match status" value="7"/>
</dbReference>
<dbReference type="EMBL" id="CADEAL010004235">
    <property type="protein sequence ID" value="CAB1454980.1"/>
    <property type="molecule type" value="Genomic_DNA"/>
</dbReference>
<organism evidence="14 15">
    <name type="scientific">Pleuronectes platessa</name>
    <name type="common">European plaice</name>
    <dbReference type="NCBI Taxonomy" id="8262"/>
    <lineage>
        <taxon>Eukaryota</taxon>
        <taxon>Metazoa</taxon>
        <taxon>Chordata</taxon>
        <taxon>Craniata</taxon>
        <taxon>Vertebrata</taxon>
        <taxon>Euteleostomi</taxon>
        <taxon>Actinopterygii</taxon>
        <taxon>Neopterygii</taxon>
        <taxon>Teleostei</taxon>
        <taxon>Neoteleostei</taxon>
        <taxon>Acanthomorphata</taxon>
        <taxon>Carangaria</taxon>
        <taxon>Pleuronectiformes</taxon>
        <taxon>Pleuronectoidei</taxon>
        <taxon>Pleuronectidae</taxon>
        <taxon>Pleuronectes</taxon>
    </lineage>
</organism>
<feature type="domain" description="C2H2-type" evidence="13">
    <location>
        <begin position="287"/>
        <end position="314"/>
    </location>
</feature>
<dbReference type="AlphaFoldDB" id="A0A9N7Z8D8"/>
<evidence type="ECO:0000256" key="2">
    <source>
        <dbReference type="ARBA" id="ARBA00006991"/>
    </source>
</evidence>
<dbReference type="FunFam" id="3.30.160.60:FF:000624">
    <property type="entry name" value="zinc finger protein 697"/>
    <property type="match status" value="2"/>
</dbReference>
<dbReference type="Proteomes" id="UP001153269">
    <property type="component" value="Unassembled WGS sequence"/>
</dbReference>